<dbReference type="SUPFAM" id="SSF53807">
    <property type="entry name" value="Helical backbone' metal receptor"/>
    <property type="match status" value="1"/>
</dbReference>
<dbReference type="Proteomes" id="UP000192330">
    <property type="component" value="Unassembled WGS sequence"/>
</dbReference>
<gene>
    <name evidence="3" type="ORF">SAMN06295998_10925</name>
</gene>
<protein>
    <submittedName>
        <fullName evidence="3">Iron complex transport system substrate-binding protein</fullName>
    </submittedName>
</protein>
<reference evidence="3 4" key="1">
    <citation type="submission" date="2017-04" db="EMBL/GenBank/DDBJ databases">
        <authorList>
            <person name="Afonso C.L."/>
            <person name="Miller P.J."/>
            <person name="Scott M.A."/>
            <person name="Spackman E."/>
            <person name="Goraichik I."/>
            <person name="Dimitrov K.M."/>
            <person name="Suarez D.L."/>
            <person name="Swayne D.E."/>
        </authorList>
    </citation>
    <scope>NUCLEOTIDE SEQUENCE [LARGE SCALE GENOMIC DNA]</scope>
    <source>
        <strain evidence="3 4">CGMCC 1.12644</strain>
    </source>
</reference>
<evidence type="ECO:0000313" key="3">
    <source>
        <dbReference type="EMBL" id="SMC88388.1"/>
    </source>
</evidence>
<feature type="domain" description="Fe/B12 periplasmic-binding" evidence="2">
    <location>
        <begin position="30"/>
        <end position="279"/>
    </location>
</feature>
<sequence length="279" mass="29428">MSGSVRPSRLISFVAALVLSGAAALAAPQRVVSLNVCTDQMAMLLSGPGQLMAVSKLASDPRTSAMAEQAEGWPVTDGSAEDVFLRAPDLVLAGTYTTRATVEMLERLGVRVERFAPANSLADVRDNLARMGALLGREVAATALIAAFDARLAALTETPDTTPRVVMYQALGTTTGTDTLAGDVLRAAGFRNIAAELGLPFGGRLHLEELLLAQPDLILIGAPYGGHARATELLDHPALAATGALRRIDDGAKWTCETHYILDAVAQMRALRLDWEAAQ</sequence>
<keyword evidence="4" id="KW-1185">Reference proteome</keyword>
<feature type="signal peptide" evidence="1">
    <location>
        <begin position="1"/>
        <end position="26"/>
    </location>
</feature>
<dbReference type="InterPro" id="IPR002491">
    <property type="entry name" value="ABC_transptr_periplasmic_BD"/>
</dbReference>
<accession>A0A1W2CUM0</accession>
<evidence type="ECO:0000256" key="1">
    <source>
        <dbReference type="SAM" id="SignalP"/>
    </source>
</evidence>
<dbReference type="Pfam" id="PF01497">
    <property type="entry name" value="Peripla_BP_2"/>
    <property type="match status" value="1"/>
</dbReference>
<dbReference type="Gene3D" id="3.40.50.1980">
    <property type="entry name" value="Nitrogenase molybdenum iron protein domain"/>
    <property type="match status" value="2"/>
</dbReference>
<dbReference type="PANTHER" id="PTHR30535:SF34">
    <property type="entry name" value="MOLYBDATE-BINDING PROTEIN MOLA"/>
    <property type="match status" value="1"/>
</dbReference>
<dbReference type="STRING" id="1387277.SAMN06295998_10925"/>
<dbReference type="OrthoDB" id="1632039at2"/>
<dbReference type="InterPro" id="IPR050902">
    <property type="entry name" value="ABC_Transporter_SBP"/>
</dbReference>
<proteinExistence type="predicted"/>
<dbReference type="EMBL" id="FWYD01000009">
    <property type="protein sequence ID" value="SMC88388.1"/>
    <property type="molecule type" value="Genomic_DNA"/>
</dbReference>
<organism evidence="3 4">
    <name type="scientific">Primorskyibacter flagellatus</name>
    <dbReference type="NCBI Taxonomy" id="1387277"/>
    <lineage>
        <taxon>Bacteria</taxon>
        <taxon>Pseudomonadati</taxon>
        <taxon>Pseudomonadota</taxon>
        <taxon>Alphaproteobacteria</taxon>
        <taxon>Rhodobacterales</taxon>
        <taxon>Roseobacteraceae</taxon>
        <taxon>Primorskyibacter</taxon>
    </lineage>
</organism>
<evidence type="ECO:0000259" key="2">
    <source>
        <dbReference type="PROSITE" id="PS50983"/>
    </source>
</evidence>
<feature type="chain" id="PRO_5013275234" evidence="1">
    <location>
        <begin position="27"/>
        <end position="279"/>
    </location>
</feature>
<dbReference type="GO" id="GO:0071281">
    <property type="term" value="P:cellular response to iron ion"/>
    <property type="evidence" value="ECO:0007669"/>
    <property type="project" value="TreeGrafter"/>
</dbReference>
<keyword evidence="1" id="KW-0732">Signal</keyword>
<dbReference type="AlphaFoldDB" id="A0A1W2CUM0"/>
<name>A0A1W2CUM0_9RHOB</name>
<evidence type="ECO:0000313" key="4">
    <source>
        <dbReference type="Proteomes" id="UP000192330"/>
    </source>
</evidence>
<dbReference type="PANTHER" id="PTHR30535">
    <property type="entry name" value="VITAMIN B12-BINDING PROTEIN"/>
    <property type="match status" value="1"/>
</dbReference>
<dbReference type="PROSITE" id="PS50983">
    <property type="entry name" value="FE_B12_PBP"/>
    <property type="match status" value="1"/>
</dbReference>